<keyword evidence="1" id="KW-0812">Transmembrane</keyword>
<evidence type="ECO:0000256" key="1">
    <source>
        <dbReference type="SAM" id="Phobius"/>
    </source>
</evidence>
<name>A0A6B0UKV3_IXORI</name>
<keyword evidence="1" id="KW-0472">Membrane</keyword>
<dbReference type="AlphaFoldDB" id="A0A6B0UKV3"/>
<organism evidence="2">
    <name type="scientific">Ixodes ricinus</name>
    <name type="common">Common tick</name>
    <name type="synonym">Acarus ricinus</name>
    <dbReference type="NCBI Taxonomy" id="34613"/>
    <lineage>
        <taxon>Eukaryota</taxon>
        <taxon>Metazoa</taxon>
        <taxon>Ecdysozoa</taxon>
        <taxon>Arthropoda</taxon>
        <taxon>Chelicerata</taxon>
        <taxon>Arachnida</taxon>
        <taxon>Acari</taxon>
        <taxon>Parasitiformes</taxon>
        <taxon>Ixodida</taxon>
        <taxon>Ixodoidea</taxon>
        <taxon>Ixodidae</taxon>
        <taxon>Ixodinae</taxon>
        <taxon>Ixodes</taxon>
    </lineage>
</organism>
<proteinExistence type="predicted"/>
<accession>A0A6B0UKV3</accession>
<sequence length="114" mass="12189">MLSASAVASSSESSSWWLLAVPCSPFARLMSCSSHARGLEPSNSLVGACSVRFLCRFLFLHFVDVGCSFTHSFLVTWGSRFVGMPLLAGLPCSSGWVGCGALLAVVRFFAEFTL</sequence>
<reference evidence="2" key="1">
    <citation type="submission" date="2019-12" db="EMBL/GenBank/DDBJ databases">
        <title>An insight into the sialome of adult female Ixodes ricinus ticks feeding for 6 days.</title>
        <authorList>
            <person name="Perner J."/>
            <person name="Ribeiro J.M.C."/>
        </authorList>
    </citation>
    <scope>NUCLEOTIDE SEQUENCE</scope>
    <source>
        <strain evidence="2">Semi-engorged</strain>
        <tissue evidence="2">Salivary glands</tissue>
    </source>
</reference>
<evidence type="ECO:0000313" key="2">
    <source>
        <dbReference type="EMBL" id="MXU90387.1"/>
    </source>
</evidence>
<protein>
    <submittedName>
        <fullName evidence="2">Uncharacterized protein</fullName>
    </submittedName>
</protein>
<feature type="transmembrane region" description="Helical" evidence="1">
    <location>
        <begin position="86"/>
        <end position="110"/>
    </location>
</feature>
<keyword evidence="1" id="KW-1133">Transmembrane helix</keyword>
<dbReference type="EMBL" id="GIFC01008304">
    <property type="protein sequence ID" value="MXU90387.1"/>
    <property type="molecule type" value="Transcribed_RNA"/>
</dbReference>
<feature type="transmembrane region" description="Helical" evidence="1">
    <location>
        <begin position="53"/>
        <end position="74"/>
    </location>
</feature>